<name>A0A1Q5UKF4_9EURO</name>
<protein>
    <submittedName>
        <fullName evidence="1">Uncharacterized protein</fullName>
    </submittedName>
</protein>
<organism evidence="1 2">
    <name type="scientific">Penicillium subrubescens</name>
    <dbReference type="NCBI Taxonomy" id="1316194"/>
    <lineage>
        <taxon>Eukaryota</taxon>
        <taxon>Fungi</taxon>
        <taxon>Dikarya</taxon>
        <taxon>Ascomycota</taxon>
        <taxon>Pezizomycotina</taxon>
        <taxon>Eurotiomycetes</taxon>
        <taxon>Eurotiomycetidae</taxon>
        <taxon>Eurotiales</taxon>
        <taxon>Aspergillaceae</taxon>
        <taxon>Penicillium</taxon>
    </lineage>
</organism>
<keyword evidence="2" id="KW-1185">Reference proteome</keyword>
<dbReference type="AlphaFoldDB" id="A0A1Q5UKF4"/>
<accession>A0A1Q5UKF4</accession>
<dbReference type="InterPro" id="IPR008949">
    <property type="entry name" value="Isoprenoid_synthase_dom_sf"/>
</dbReference>
<reference evidence="1 2" key="1">
    <citation type="submission" date="2016-10" db="EMBL/GenBank/DDBJ databases">
        <title>Genome sequence of the ascomycete fungus Penicillium subrubescens.</title>
        <authorList>
            <person name="De Vries R.P."/>
            <person name="Peng M."/>
            <person name="Dilokpimol A."/>
            <person name="Hilden K."/>
            <person name="Makela M.R."/>
            <person name="Grigoriev I."/>
            <person name="Riley R."/>
            <person name="Granchi Z."/>
        </authorList>
    </citation>
    <scope>NUCLEOTIDE SEQUENCE [LARGE SCALE GENOMIC DNA]</scope>
    <source>
        <strain evidence="1 2">CBS 132785</strain>
    </source>
</reference>
<sequence length="136" mass="15624">MASLKTGSLFRLLGHLVLENDSMDEVFTVVAWYSQLQNDCKNVYSSEYARLKGLVAEDLHNREMTYPIVLALDAPEGHWVTRALEFPSPHNIRNALKVIRSKYVRDKCTAELAESESSVKEWLELWGRKEKLDLKA</sequence>
<gene>
    <name evidence="1" type="ORF">PENSUB_1390</name>
</gene>
<dbReference type="Gene3D" id="1.10.600.10">
    <property type="entry name" value="Farnesyl Diphosphate Synthase"/>
    <property type="match status" value="1"/>
</dbReference>
<dbReference type="Proteomes" id="UP000186955">
    <property type="component" value="Unassembled WGS sequence"/>
</dbReference>
<dbReference type="EMBL" id="MNBE01000166">
    <property type="protein sequence ID" value="OKP12947.1"/>
    <property type="molecule type" value="Genomic_DNA"/>
</dbReference>
<dbReference type="SUPFAM" id="SSF48576">
    <property type="entry name" value="Terpenoid synthases"/>
    <property type="match status" value="1"/>
</dbReference>
<evidence type="ECO:0000313" key="1">
    <source>
        <dbReference type="EMBL" id="OKP12947.1"/>
    </source>
</evidence>
<dbReference type="STRING" id="1316194.A0A1Q5UKF4"/>
<comment type="caution">
    <text evidence="1">The sequence shown here is derived from an EMBL/GenBank/DDBJ whole genome shotgun (WGS) entry which is preliminary data.</text>
</comment>
<evidence type="ECO:0000313" key="2">
    <source>
        <dbReference type="Proteomes" id="UP000186955"/>
    </source>
</evidence>
<proteinExistence type="predicted"/>